<dbReference type="OrthoDB" id="9808081at2"/>
<proteinExistence type="predicted"/>
<dbReference type="RefSeq" id="WP_068543948.1">
    <property type="nucleotide sequence ID" value="NZ_LSFI01000080.1"/>
</dbReference>
<gene>
    <name evidence="2" type="ORF">TH606_10790</name>
</gene>
<dbReference type="GO" id="GO:0005737">
    <property type="term" value="C:cytoplasm"/>
    <property type="evidence" value="ECO:0007669"/>
    <property type="project" value="TreeGrafter"/>
</dbReference>
<dbReference type="InterPro" id="IPR004843">
    <property type="entry name" value="Calcineurin-like_PHP"/>
</dbReference>
<dbReference type="SUPFAM" id="SSF56300">
    <property type="entry name" value="Metallo-dependent phosphatases"/>
    <property type="match status" value="1"/>
</dbReference>
<dbReference type="PANTHER" id="PTHR42850:SF4">
    <property type="entry name" value="ZINC-DEPENDENT ENDOPOLYPHOSPHATASE"/>
    <property type="match status" value="1"/>
</dbReference>
<feature type="domain" description="Calcineurin-like phosphoesterase" evidence="1">
    <location>
        <begin position="5"/>
        <end position="101"/>
    </location>
</feature>
<evidence type="ECO:0000313" key="2">
    <source>
        <dbReference type="EMBL" id="OAG26729.1"/>
    </source>
</evidence>
<dbReference type="GO" id="GO:0110154">
    <property type="term" value="P:RNA decapping"/>
    <property type="evidence" value="ECO:0007669"/>
    <property type="project" value="TreeGrafter"/>
</dbReference>
<name>A0A177E6T9_9BACT</name>
<accession>A0A177E6T9</accession>
<dbReference type="EMBL" id="LSFI01000080">
    <property type="protein sequence ID" value="OAG26729.1"/>
    <property type="molecule type" value="Genomic_DNA"/>
</dbReference>
<dbReference type="Proteomes" id="UP000076964">
    <property type="component" value="Unassembled WGS sequence"/>
</dbReference>
<evidence type="ECO:0000259" key="1">
    <source>
        <dbReference type="Pfam" id="PF00149"/>
    </source>
</evidence>
<evidence type="ECO:0000313" key="3">
    <source>
        <dbReference type="Proteomes" id="UP000076964"/>
    </source>
</evidence>
<sequence>MSITVVLSDIHGNLDIFDEILYEIEKNYPLVNHFIYLGDLIDRGSDVKEVLDIIIEQKKDKNITILLGNHEYMMLNYLLNKDINAGKEWIRNGGFNTLRSIFEKPISIYKEQLAEYLIHQAWQKTKKIFYYIKHLWPEPQNQLFYVKQFGSRTFLFSHAGGSQNAWQKVLNGLPLDYQERLSFITLDITGFKKINLPENIFLVYGHVDRKIKVNSNKINICADDNTIIALVIDELGDYELLKVQV</sequence>
<dbReference type="PANTHER" id="PTHR42850">
    <property type="entry name" value="METALLOPHOSPHOESTERASE"/>
    <property type="match status" value="1"/>
</dbReference>
<dbReference type="Gene3D" id="3.60.21.10">
    <property type="match status" value="1"/>
</dbReference>
<dbReference type="GO" id="GO:0016791">
    <property type="term" value="F:phosphatase activity"/>
    <property type="evidence" value="ECO:0007669"/>
    <property type="project" value="TreeGrafter"/>
</dbReference>
<protein>
    <recommendedName>
        <fullName evidence="1">Calcineurin-like phosphoesterase domain-containing protein</fullName>
    </recommendedName>
</protein>
<dbReference type="GO" id="GO:0008803">
    <property type="term" value="F:bis(5'-nucleosyl)-tetraphosphatase (symmetrical) activity"/>
    <property type="evidence" value="ECO:0007669"/>
    <property type="project" value="TreeGrafter"/>
</dbReference>
<dbReference type="AlphaFoldDB" id="A0A177E6T9"/>
<keyword evidence="3" id="KW-1185">Reference proteome</keyword>
<comment type="caution">
    <text evidence="2">The sequence shown here is derived from an EMBL/GenBank/DDBJ whole genome shotgun (WGS) entry which is preliminary data.</text>
</comment>
<dbReference type="InterPro" id="IPR050126">
    <property type="entry name" value="Ap4A_hydrolase"/>
</dbReference>
<organism evidence="2 3">
    <name type="scientific">Thermodesulfatator autotrophicus</name>
    <dbReference type="NCBI Taxonomy" id="1795632"/>
    <lineage>
        <taxon>Bacteria</taxon>
        <taxon>Pseudomonadati</taxon>
        <taxon>Thermodesulfobacteriota</taxon>
        <taxon>Thermodesulfobacteria</taxon>
        <taxon>Thermodesulfobacteriales</taxon>
        <taxon>Thermodesulfatatoraceae</taxon>
        <taxon>Thermodesulfatator</taxon>
    </lineage>
</organism>
<dbReference type="InterPro" id="IPR029052">
    <property type="entry name" value="Metallo-depent_PP-like"/>
</dbReference>
<dbReference type="STRING" id="1795632.TH606_10790"/>
<reference evidence="2 3" key="1">
    <citation type="submission" date="2016-02" db="EMBL/GenBank/DDBJ databases">
        <title>Draft genome sequence of Thermodesulfatator sp. S606.</title>
        <authorList>
            <person name="Lai Q."/>
            <person name="Cao J."/>
            <person name="Dupont S."/>
            <person name="Shao Z."/>
            <person name="Jebbar M."/>
            <person name="Alain K."/>
        </authorList>
    </citation>
    <scope>NUCLEOTIDE SEQUENCE [LARGE SCALE GENOMIC DNA]</scope>
    <source>
        <strain evidence="2 3">S606</strain>
    </source>
</reference>
<dbReference type="Pfam" id="PF00149">
    <property type="entry name" value="Metallophos"/>
    <property type="match status" value="1"/>
</dbReference>